<comment type="similarity">
    <text evidence="1 2">Belongs to the phD/YefM antitoxin family.</text>
</comment>
<organism evidence="3 4">
    <name type="scientific">Mycoplana azooxidifex</name>
    <dbReference type="NCBI Taxonomy" id="1636188"/>
    <lineage>
        <taxon>Bacteria</taxon>
        <taxon>Pseudomonadati</taxon>
        <taxon>Pseudomonadota</taxon>
        <taxon>Alphaproteobacteria</taxon>
        <taxon>Hyphomicrobiales</taxon>
        <taxon>Rhizobiaceae</taxon>
        <taxon>Mycoplana</taxon>
    </lineage>
</organism>
<evidence type="ECO:0000256" key="1">
    <source>
        <dbReference type="ARBA" id="ARBA00009981"/>
    </source>
</evidence>
<dbReference type="InterPro" id="IPR006442">
    <property type="entry name" value="Antitoxin_Phd/YefM"/>
</dbReference>
<dbReference type="Pfam" id="PF02604">
    <property type="entry name" value="PhdYeFM_antitox"/>
    <property type="match status" value="1"/>
</dbReference>
<dbReference type="SUPFAM" id="SSF143120">
    <property type="entry name" value="YefM-like"/>
    <property type="match status" value="1"/>
</dbReference>
<accession>A0A7W6GJF6</accession>
<keyword evidence="4" id="KW-1185">Reference proteome</keyword>
<sequence length="81" mass="8753">MQRIEAELAVSVSDLKKSPAAVVGQARGLPVAVLNHNKVMAYLVPPEVYEAMLERLDDLDLARVAGERAAEEPVAVDLDDL</sequence>
<reference evidence="3 4" key="1">
    <citation type="submission" date="2020-08" db="EMBL/GenBank/DDBJ databases">
        <title>Genomic Encyclopedia of Type Strains, Phase IV (KMG-IV): sequencing the most valuable type-strain genomes for metagenomic binning, comparative biology and taxonomic classification.</title>
        <authorList>
            <person name="Goeker M."/>
        </authorList>
    </citation>
    <scope>NUCLEOTIDE SEQUENCE [LARGE SCALE GENOMIC DNA]</scope>
    <source>
        <strain evidence="3 4">DSM 100211</strain>
    </source>
</reference>
<dbReference type="InterPro" id="IPR036165">
    <property type="entry name" value="YefM-like_sf"/>
</dbReference>
<evidence type="ECO:0000313" key="4">
    <source>
        <dbReference type="Proteomes" id="UP000574761"/>
    </source>
</evidence>
<evidence type="ECO:0000256" key="2">
    <source>
        <dbReference type="RuleBase" id="RU362080"/>
    </source>
</evidence>
<dbReference type="AlphaFoldDB" id="A0A7W6GJF6"/>
<name>A0A7W6GJF6_9HYPH</name>
<dbReference type="RefSeq" id="WP_183800071.1">
    <property type="nucleotide sequence ID" value="NZ_JACIEE010000002.1"/>
</dbReference>
<proteinExistence type="inferred from homology"/>
<gene>
    <name evidence="3" type="ORF">GGQ64_001046</name>
</gene>
<dbReference type="EMBL" id="JACIEE010000002">
    <property type="protein sequence ID" value="MBB3975859.1"/>
    <property type="molecule type" value="Genomic_DNA"/>
</dbReference>
<comment type="function">
    <text evidence="2">Antitoxin component of a type II toxin-antitoxin (TA) system.</text>
</comment>
<evidence type="ECO:0000313" key="3">
    <source>
        <dbReference type="EMBL" id="MBB3975859.1"/>
    </source>
</evidence>
<comment type="caution">
    <text evidence="3">The sequence shown here is derived from an EMBL/GenBank/DDBJ whole genome shotgun (WGS) entry which is preliminary data.</text>
</comment>
<dbReference type="Proteomes" id="UP000574761">
    <property type="component" value="Unassembled WGS sequence"/>
</dbReference>
<protein>
    <recommendedName>
        <fullName evidence="2">Antitoxin</fullName>
    </recommendedName>
</protein>